<dbReference type="Gene3D" id="1.20.1050.10">
    <property type="match status" value="1"/>
</dbReference>
<dbReference type="Gene3D" id="3.40.30.10">
    <property type="entry name" value="Glutaredoxin"/>
    <property type="match status" value="1"/>
</dbReference>
<protein>
    <submittedName>
        <fullName evidence="1">Glutathione S-transferase omega-1</fullName>
    </submittedName>
</protein>
<proteinExistence type="evidence at transcript level"/>
<name>A0A6F9DET3_9ASCI</name>
<dbReference type="GO" id="GO:0045174">
    <property type="term" value="F:glutathione dehydrogenase (ascorbate) activity"/>
    <property type="evidence" value="ECO:0007669"/>
    <property type="project" value="TreeGrafter"/>
</dbReference>
<organism evidence="1">
    <name type="scientific">Phallusia mammillata</name>
    <dbReference type="NCBI Taxonomy" id="59560"/>
    <lineage>
        <taxon>Eukaryota</taxon>
        <taxon>Metazoa</taxon>
        <taxon>Chordata</taxon>
        <taxon>Tunicata</taxon>
        <taxon>Ascidiacea</taxon>
        <taxon>Phlebobranchia</taxon>
        <taxon>Ascidiidae</taxon>
        <taxon>Phallusia</taxon>
    </lineage>
</organism>
<keyword evidence="1" id="KW-0808">Transferase</keyword>
<dbReference type="InterPro" id="IPR036249">
    <property type="entry name" value="Thioredoxin-like_sf"/>
</dbReference>
<dbReference type="GO" id="GO:0004364">
    <property type="term" value="F:glutathione transferase activity"/>
    <property type="evidence" value="ECO:0007669"/>
    <property type="project" value="TreeGrafter"/>
</dbReference>
<dbReference type="SUPFAM" id="SSF52833">
    <property type="entry name" value="Thioredoxin-like"/>
    <property type="match status" value="1"/>
</dbReference>
<reference evidence="1" key="1">
    <citation type="submission" date="2020-04" db="EMBL/GenBank/DDBJ databases">
        <authorList>
            <person name="Neveu A P."/>
        </authorList>
    </citation>
    <scope>NUCLEOTIDE SEQUENCE</scope>
    <source>
        <tissue evidence="1">Whole embryo</tissue>
    </source>
</reference>
<dbReference type="PANTHER" id="PTHR43968:SF6">
    <property type="entry name" value="GLUTATHIONE S-TRANSFERASE OMEGA"/>
    <property type="match status" value="1"/>
</dbReference>
<dbReference type="EMBL" id="LR785626">
    <property type="protein sequence ID" value="CAB3251241.1"/>
    <property type="molecule type" value="mRNA"/>
</dbReference>
<dbReference type="InterPro" id="IPR036282">
    <property type="entry name" value="Glutathione-S-Trfase_C_sf"/>
</dbReference>
<dbReference type="GO" id="GO:0006749">
    <property type="term" value="P:glutathione metabolic process"/>
    <property type="evidence" value="ECO:0007669"/>
    <property type="project" value="TreeGrafter"/>
</dbReference>
<dbReference type="AlphaFoldDB" id="A0A6F9DET3"/>
<dbReference type="GO" id="GO:0005737">
    <property type="term" value="C:cytoplasm"/>
    <property type="evidence" value="ECO:0007669"/>
    <property type="project" value="TreeGrafter"/>
</dbReference>
<dbReference type="InterPro" id="IPR050983">
    <property type="entry name" value="GST_Omega/HSP26"/>
</dbReference>
<dbReference type="PANTHER" id="PTHR43968">
    <property type="match status" value="1"/>
</dbReference>
<accession>A0A6F9DET3</accession>
<sequence>MESTDSSIVFYNRHWSPMSQAVKLVLTATNLPHKTVDLATNDASANALPTLARNGTSAIANYKDAIEFLNSVNGRTIVPEKSEDRTKQFKLLEHFVLHIVPFFERAVILTSPREGFDLLLESMSFLENHLTTSSGRFFGGEQPNFVDYGIYPYLDKVLH</sequence>
<gene>
    <name evidence="1" type="primary">Gsto1-008</name>
</gene>
<evidence type="ECO:0000313" key="1">
    <source>
        <dbReference type="EMBL" id="CAB3251241.1"/>
    </source>
</evidence>
<dbReference type="SUPFAM" id="SSF47616">
    <property type="entry name" value="GST C-terminal domain-like"/>
    <property type="match status" value="1"/>
</dbReference>